<dbReference type="CDD" id="cd14686">
    <property type="entry name" value="bZIP"/>
    <property type="match status" value="1"/>
</dbReference>
<dbReference type="Gene3D" id="1.20.5.170">
    <property type="match status" value="1"/>
</dbReference>
<name>A0A1G4BKT5_9PEZI</name>
<reference evidence="2 3" key="1">
    <citation type="submission" date="2016-09" db="EMBL/GenBank/DDBJ databases">
        <authorList>
            <person name="Capua I."/>
            <person name="De Benedictis P."/>
            <person name="Joannis T."/>
            <person name="Lombin L.H."/>
            <person name="Cattoli G."/>
        </authorList>
    </citation>
    <scope>NUCLEOTIDE SEQUENCE [LARGE SCALE GENOMIC DNA]</scope>
    <source>
        <strain evidence="2 3">IMI 309357</strain>
    </source>
</reference>
<proteinExistence type="predicted"/>
<dbReference type="EMBL" id="MJBS01000015">
    <property type="protein sequence ID" value="OHF02051.1"/>
    <property type="molecule type" value="Genomic_DNA"/>
</dbReference>
<evidence type="ECO:0000313" key="3">
    <source>
        <dbReference type="Proteomes" id="UP000176998"/>
    </source>
</evidence>
<evidence type="ECO:0008006" key="4">
    <source>
        <dbReference type="Google" id="ProtNLM"/>
    </source>
</evidence>
<feature type="compositionally biased region" description="Polar residues" evidence="1">
    <location>
        <begin position="251"/>
        <end position="265"/>
    </location>
</feature>
<keyword evidence="3" id="KW-1185">Reference proteome</keyword>
<dbReference type="AlphaFoldDB" id="A0A1G4BKT5"/>
<gene>
    <name evidence="2" type="ORF">CORC01_02630</name>
</gene>
<feature type="region of interest" description="Disordered" evidence="1">
    <location>
        <begin position="235"/>
        <end position="356"/>
    </location>
</feature>
<dbReference type="GeneID" id="34555790"/>
<evidence type="ECO:0000256" key="1">
    <source>
        <dbReference type="SAM" id="MobiDB-lite"/>
    </source>
</evidence>
<feature type="compositionally biased region" description="Polar residues" evidence="1">
    <location>
        <begin position="285"/>
        <end position="300"/>
    </location>
</feature>
<dbReference type="RefSeq" id="XP_022479193.1">
    <property type="nucleotide sequence ID" value="XM_022614280.1"/>
</dbReference>
<comment type="caution">
    <text evidence="2">The sequence shown here is derived from an EMBL/GenBank/DDBJ whole genome shotgun (WGS) entry which is preliminary data.</text>
</comment>
<dbReference type="STRING" id="1209926.A0A1G4BKT5"/>
<feature type="compositionally biased region" description="Polar residues" evidence="1">
    <location>
        <begin position="327"/>
        <end position="337"/>
    </location>
</feature>
<accession>A0A1G4BKT5</accession>
<dbReference type="Proteomes" id="UP000176998">
    <property type="component" value="Unassembled WGS sequence"/>
</dbReference>
<dbReference type="OrthoDB" id="2943660at2759"/>
<organism evidence="2 3">
    <name type="scientific">Colletotrichum orchidophilum</name>
    <dbReference type="NCBI Taxonomy" id="1209926"/>
    <lineage>
        <taxon>Eukaryota</taxon>
        <taxon>Fungi</taxon>
        <taxon>Dikarya</taxon>
        <taxon>Ascomycota</taxon>
        <taxon>Pezizomycotina</taxon>
        <taxon>Sordariomycetes</taxon>
        <taxon>Hypocreomycetidae</taxon>
        <taxon>Glomerellales</taxon>
        <taxon>Glomerellaceae</taxon>
        <taxon>Colletotrichum</taxon>
    </lineage>
</organism>
<evidence type="ECO:0000313" key="2">
    <source>
        <dbReference type="EMBL" id="OHF02051.1"/>
    </source>
</evidence>
<sequence>MGVQHQDQAVLKAPPSASQKRDLFACQQNDGHLTQHHADIDYGDISMSSSCFRLVPENLGQRLGERDELSITPHYIPPSTPTDVEIESPITSLFEQAQDTLDQFQGCIDYHSAKRCEARLHDPMVRRSSTSLFEMPIPPRDLIYCEDVATAPSTPQFIDQNGYRQTRDGNGIYENPISNQPAIEFGRVIWWASTDLQPTARYFPADSGMDSAAWMYYQTSTLAHPLIPSVYTLPSSTPSPRTIDLPPGSPSPASGQTGHSISSNDDGLGESQCRPSSQKRRKSSTETVAHNDQPQSNTVSQKRESNVPDPRPPFRGRDRHRRASARNWQKQKQQSADLESAKDTAEALNSQLHREHARVSSQVMDLKNALMDHAMCNHPAINGWLRCQAANYVFNSGGGVDVGWESEEESGAGEIPVTACTAGWASTTCI</sequence>
<protein>
    <recommendedName>
        <fullName evidence="4">BZIP domain-containing protein</fullName>
    </recommendedName>
</protein>